<protein>
    <submittedName>
        <fullName evidence="1">Uncharacterized protein</fullName>
    </submittedName>
</protein>
<evidence type="ECO:0000313" key="1">
    <source>
        <dbReference type="EMBL" id="EET05171.1"/>
    </source>
</evidence>
<name>A0A0E1VYP8_BURPE</name>
<sequence>MARATACIAGARQIDALDHTMRAQQHDVHMHASLMKTPDCADECAHGTLYATVSRAPPSAGQCDGRQSLRNAACVPRQST</sequence>
<reference evidence="1" key="1">
    <citation type="submission" date="2009-05" db="EMBL/GenBank/DDBJ databases">
        <authorList>
            <person name="Harkins D.M."/>
            <person name="DeShazer D."/>
            <person name="Woods D.E."/>
            <person name="Brinkac L.M."/>
            <person name="Brown K.A."/>
            <person name="Hung G.C."/>
            <person name="Tuanyok A."/>
            <person name="Zhang B."/>
            <person name="Nierman W.C."/>
        </authorList>
    </citation>
    <scope>NUCLEOTIDE SEQUENCE [LARGE SCALE GENOMIC DNA]</scope>
    <source>
        <strain evidence="1">1710a</strain>
    </source>
</reference>
<dbReference type="EMBL" id="CM000833">
    <property type="protein sequence ID" value="EET05171.1"/>
    <property type="molecule type" value="Genomic_DNA"/>
</dbReference>
<dbReference type="HOGENOM" id="CLU_2582949_0_0_4"/>
<organism evidence="1">
    <name type="scientific">Burkholderia pseudomallei 1710a</name>
    <dbReference type="NCBI Taxonomy" id="320371"/>
    <lineage>
        <taxon>Bacteria</taxon>
        <taxon>Pseudomonadati</taxon>
        <taxon>Pseudomonadota</taxon>
        <taxon>Betaproteobacteria</taxon>
        <taxon>Burkholderiales</taxon>
        <taxon>Burkholderiaceae</taxon>
        <taxon>Burkholderia</taxon>
        <taxon>pseudomallei group</taxon>
    </lineage>
</organism>
<proteinExistence type="predicted"/>
<dbReference type="Proteomes" id="UP000001812">
    <property type="component" value="Chromosome II"/>
</dbReference>
<gene>
    <name evidence="1" type="ORF">BURPS1710A_A0068</name>
</gene>
<dbReference type="AlphaFoldDB" id="A0A0E1VYP8"/>
<dbReference type="RefSeq" id="WP_004527953.1">
    <property type="nucleotide sequence ID" value="NZ_CM000833.1"/>
</dbReference>
<accession>A0A0E1VYP8</accession>